<dbReference type="Gene3D" id="3.40.50.300">
    <property type="entry name" value="P-loop containing nucleotide triphosphate hydrolases"/>
    <property type="match status" value="2"/>
</dbReference>
<evidence type="ECO:0000256" key="7">
    <source>
        <dbReference type="ARBA" id="ARBA00023014"/>
    </source>
</evidence>
<dbReference type="SUPFAM" id="SSF52540">
    <property type="entry name" value="P-loop containing nucleoside triphosphate hydrolases"/>
    <property type="match status" value="2"/>
</dbReference>
<dbReference type="Proteomes" id="UP000537141">
    <property type="component" value="Unassembled WGS sequence"/>
</dbReference>
<dbReference type="GO" id="GO:0009432">
    <property type="term" value="P:SOS response"/>
    <property type="evidence" value="ECO:0007669"/>
    <property type="project" value="TreeGrafter"/>
</dbReference>
<dbReference type="InterPro" id="IPR010614">
    <property type="entry name" value="RAD3-like_helicase_DEAD"/>
</dbReference>
<keyword evidence="8" id="KW-0413">Isomerase</keyword>
<keyword evidence="6" id="KW-0408">Iron</keyword>
<name>A0A7X0TTI1_9GAMM</name>
<dbReference type="RefSeq" id="WP_184423948.1">
    <property type="nucleotide sequence ID" value="NZ_BAABLB010000028.1"/>
</dbReference>
<keyword evidence="3 10" id="KW-0378">Hydrolase</keyword>
<dbReference type="AlphaFoldDB" id="A0A7X0TTI1"/>
<evidence type="ECO:0000256" key="5">
    <source>
        <dbReference type="ARBA" id="ARBA00022840"/>
    </source>
</evidence>
<evidence type="ECO:0000256" key="3">
    <source>
        <dbReference type="ARBA" id="ARBA00022801"/>
    </source>
</evidence>
<dbReference type="GO" id="GO:0006281">
    <property type="term" value="P:DNA repair"/>
    <property type="evidence" value="ECO:0007669"/>
    <property type="project" value="TreeGrafter"/>
</dbReference>
<dbReference type="Pfam" id="PF06733">
    <property type="entry name" value="DEAD_2"/>
    <property type="match status" value="1"/>
</dbReference>
<dbReference type="Pfam" id="PF13307">
    <property type="entry name" value="Helicase_C_2"/>
    <property type="match status" value="1"/>
</dbReference>
<organism evidence="10 11">
    <name type="scientific">Thalassotalea piscium</name>
    <dbReference type="NCBI Taxonomy" id="1230533"/>
    <lineage>
        <taxon>Bacteria</taxon>
        <taxon>Pseudomonadati</taxon>
        <taxon>Pseudomonadota</taxon>
        <taxon>Gammaproteobacteria</taxon>
        <taxon>Alteromonadales</taxon>
        <taxon>Colwelliaceae</taxon>
        <taxon>Thalassotalea</taxon>
    </lineage>
</organism>
<keyword evidence="4 10" id="KW-0347">Helicase</keyword>
<evidence type="ECO:0000256" key="4">
    <source>
        <dbReference type="ARBA" id="ARBA00022806"/>
    </source>
</evidence>
<dbReference type="InterPro" id="IPR045028">
    <property type="entry name" value="DinG/Rad3-like"/>
</dbReference>
<dbReference type="GO" id="GO:0003677">
    <property type="term" value="F:DNA binding"/>
    <property type="evidence" value="ECO:0007669"/>
    <property type="project" value="InterPro"/>
</dbReference>
<dbReference type="GO" id="GO:0003678">
    <property type="term" value="F:DNA helicase activity"/>
    <property type="evidence" value="ECO:0007669"/>
    <property type="project" value="UniProtKB-EC"/>
</dbReference>
<sequence length="682" mass="77188">MKLSNEIKHIFNAISQTKVGYIPRDGQLIMSNQIANMLEQRESKVITIEGGTGCGKSLGYLIPTIQKMLQHNQNSTEQLSVVIATANVALQQQLIHSELPILEKAGLNFNVALAAGRGRYFCLSNAIKSLENTNFDTRETQLIEELIVKQGNENWDGLKDNLIDDNPILEQTWPKVSAQNVQCKKCPNHDNCPLIKARKAIDKANVIVANHALVWSDLTENRILPAPDKTIYVFDECHHIPKSFRDSLHKSLKLSSFAKLFEKDASDTTSIITSVVNMDEATPYISANEISLLMTNMKDGLRTLKNYAVFMIQQQQTINQSELVNVQFLEQDIDIQIRFEIDQRITPTIAQIIHHLESAIRWLNQQKKLSEQVKKELLKAMSLLRSMQQAYDTFVMLTQVDSTTPIAKWIANKSTHTIDPIFNSVYIETGHFLKENLFDKSHATILTSATLRTLGTFDRYLTQVGLTFKNTQLLCIQSPFNYKDNAILNITNSMPIPNLQNEKEHTESIVKKIKTDFKHHLGGLLLFSSKRQMSAFIEWLGDDILNHCKLQYTDSRQNLIARHKQDIDQGKKSLLIGCQSLSEGLDLPGEYLTYVGIAKIPFGDISSPIDNAEAFYCRKNNGNPFKDIMLPDACSRLIQSTGRLIRTMECKGSLAIYDSRLVNKQYGQLLLNTLPSYRVQVS</sequence>
<feature type="domain" description="Helicase ATP-binding" evidence="9">
    <location>
        <begin position="13"/>
        <end position="288"/>
    </location>
</feature>
<dbReference type="PROSITE" id="PS51193">
    <property type="entry name" value="HELICASE_ATP_BIND_2"/>
    <property type="match status" value="1"/>
</dbReference>
<evidence type="ECO:0000313" key="11">
    <source>
        <dbReference type="Proteomes" id="UP000537141"/>
    </source>
</evidence>
<evidence type="ECO:0000313" key="10">
    <source>
        <dbReference type="EMBL" id="MBB6543149.1"/>
    </source>
</evidence>
<dbReference type="InterPro" id="IPR027417">
    <property type="entry name" value="P-loop_NTPase"/>
</dbReference>
<reference evidence="10 11" key="1">
    <citation type="submission" date="2020-08" db="EMBL/GenBank/DDBJ databases">
        <title>Genomic Encyclopedia of Type Strains, Phase IV (KMG-IV): sequencing the most valuable type-strain genomes for metagenomic binning, comparative biology and taxonomic classification.</title>
        <authorList>
            <person name="Goeker M."/>
        </authorList>
    </citation>
    <scope>NUCLEOTIDE SEQUENCE [LARGE SCALE GENOMIC DNA]</scope>
    <source>
        <strain evidence="10 11">DSM 26287</strain>
    </source>
</reference>
<evidence type="ECO:0000259" key="9">
    <source>
        <dbReference type="PROSITE" id="PS51193"/>
    </source>
</evidence>
<dbReference type="PANTHER" id="PTHR11472:SF59">
    <property type="entry name" value="ATP-DEPENDENT DNA HELICASE DING"/>
    <property type="match status" value="1"/>
</dbReference>
<dbReference type="GO" id="GO:0005524">
    <property type="term" value="F:ATP binding"/>
    <property type="evidence" value="ECO:0007669"/>
    <property type="project" value="UniProtKB-KW"/>
</dbReference>
<dbReference type="GO" id="GO:0051539">
    <property type="term" value="F:4 iron, 4 sulfur cluster binding"/>
    <property type="evidence" value="ECO:0007669"/>
    <property type="project" value="TreeGrafter"/>
</dbReference>
<dbReference type="InterPro" id="IPR006555">
    <property type="entry name" value="ATP-dep_Helicase_C"/>
</dbReference>
<dbReference type="EMBL" id="JACHHU010000010">
    <property type="protein sequence ID" value="MBB6543149.1"/>
    <property type="molecule type" value="Genomic_DNA"/>
</dbReference>
<gene>
    <name evidence="10" type="ORF">HNQ55_001656</name>
</gene>
<dbReference type="SMART" id="SM00491">
    <property type="entry name" value="HELICc2"/>
    <property type="match status" value="1"/>
</dbReference>
<keyword evidence="7" id="KW-0411">Iron-sulfur</keyword>
<keyword evidence="2" id="KW-0547">Nucleotide-binding</keyword>
<keyword evidence="11" id="KW-1185">Reference proteome</keyword>
<comment type="caution">
    <text evidence="10">The sequence shown here is derived from an EMBL/GenBank/DDBJ whole genome shotgun (WGS) entry which is preliminary data.</text>
</comment>
<dbReference type="GO" id="GO:0033677">
    <property type="term" value="F:DNA/RNA helicase activity"/>
    <property type="evidence" value="ECO:0007669"/>
    <property type="project" value="TreeGrafter"/>
</dbReference>
<evidence type="ECO:0000256" key="1">
    <source>
        <dbReference type="ARBA" id="ARBA00022723"/>
    </source>
</evidence>
<dbReference type="GO" id="GO:0016818">
    <property type="term" value="F:hydrolase activity, acting on acid anhydrides, in phosphorus-containing anhydrides"/>
    <property type="evidence" value="ECO:0007669"/>
    <property type="project" value="InterPro"/>
</dbReference>
<dbReference type="EC" id="3.6.4.12" evidence="10"/>
<proteinExistence type="predicted"/>
<evidence type="ECO:0000256" key="6">
    <source>
        <dbReference type="ARBA" id="ARBA00023004"/>
    </source>
</evidence>
<accession>A0A7X0TTI1</accession>
<keyword evidence="5" id="KW-0067">ATP-binding</keyword>
<dbReference type="PANTHER" id="PTHR11472">
    <property type="entry name" value="DNA REPAIR DEAD HELICASE RAD3/XP-D SUBFAMILY MEMBER"/>
    <property type="match status" value="1"/>
</dbReference>
<dbReference type="InterPro" id="IPR014013">
    <property type="entry name" value="Helic_SF1/SF2_ATP-bd_DinG/Rad3"/>
</dbReference>
<dbReference type="GO" id="GO:0046872">
    <property type="term" value="F:metal ion binding"/>
    <property type="evidence" value="ECO:0007669"/>
    <property type="project" value="UniProtKB-KW"/>
</dbReference>
<evidence type="ECO:0000256" key="2">
    <source>
        <dbReference type="ARBA" id="ARBA00022741"/>
    </source>
</evidence>
<protein>
    <submittedName>
        <fullName evidence="10">ATP-dependent DNA helicase DinG</fullName>
        <ecNumber evidence="10">3.6.4.12</ecNumber>
    </submittedName>
</protein>
<keyword evidence="1" id="KW-0479">Metal-binding</keyword>
<evidence type="ECO:0000256" key="8">
    <source>
        <dbReference type="ARBA" id="ARBA00023235"/>
    </source>
</evidence>